<name>A0A645DLM6_9ZZZZ</name>
<comment type="caution">
    <text evidence="1">The sequence shown here is derived from an EMBL/GenBank/DDBJ whole genome shotgun (WGS) entry which is preliminary data.</text>
</comment>
<gene>
    <name evidence="1" type="ORF">SDC9_137316</name>
</gene>
<protein>
    <submittedName>
        <fullName evidence="1">Uncharacterized protein</fullName>
    </submittedName>
</protein>
<dbReference type="EMBL" id="VSSQ01037492">
    <property type="protein sequence ID" value="MPM90199.1"/>
    <property type="molecule type" value="Genomic_DNA"/>
</dbReference>
<evidence type="ECO:0000313" key="1">
    <source>
        <dbReference type="EMBL" id="MPM90199.1"/>
    </source>
</evidence>
<organism evidence="1">
    <name type="scientific">bioreactor metagenome</name>
    <dbReference type="NCBI Taxonomy" id="1076179"/>
    <lineage>
        <taxon>unclassified sequences</taxon>
        <taxon>metagenomes</taxon>
        <taxon>ecological metagenomes</taxon>
    </lineage>
</organism>
<sequence>MAWSEKGLDKMAELRVYTRNGCCVSADAFRRSREEKERSALNDYAKERLKDAVCGQFDWSIFDKDSYIPAVNSPTQILIRAYGRQNNFVG</sequence>
<reference evidence="1" key="1">
    <citation type="submission" date="2019-08" db="EMBL/GenBank/DDBJ databases">
        <authorList>
            <person name="Kucharzyk K."/>
            <person name="Murdoch R.W."/>
            <person name="Higgins S."/>
            <person name="Loffler F."/>
        </authorList>
    </citation>
    <scope>NUCLEOTIDE SEQUENCE</scope>
</reference>
<dbReference type="AlphaFoldDB" id="A0A645DLM6"/>
<proteinExistence type="predicted"/>
<accession>A0A645DLM6</accession>